<evidence type="ECO:0000313" key="4">
    <source>
        <dbReference type="Proteomes" id="UP000461730"/>
    </source>
</evidence>
<accession>A0A7K1U4C6</accession>
<dbReference type="FunFam" id="2.170.130.10:FF:000003">
    <property type="entry name" value="SusC/RagA family TonB-linked outer membrane protein"/>
    <property type="match status" value="1"/>
</dbReference>
<dbReference type="SUPFAM" id="SSF56935">
    <property type="entry name" value="Porins"/>
    <property type="match status" value="1"/>
</dbReference>
<keyword evidence="1" id="KW-0472">Membrane</keyword>
<proteinExistence type="inferred from homology"/>
<keyword evidence="1" id="KW-0998">Cell outer membrane</keyword>
<dbReference type="AlphaFoldDB" id="A0A7K1U4C6"/>
<dbReference type="Pfam" id="PF13715">
    <property type="entry name" value="CarbopepD_reg_2"/>
    <property type="match status" value="1"/>
</dbReference>
<dbReference type="Gene3D" id="2.170.130.10">
    <property type="entry name" value="TonB-dependent receptor, plug domain"/>
    <property type="match status" value="1"/>
</dbReference>
<comment type="caution">
    <text evidence="3">The sequence shown here is derived from an EMBL/GenBank/DDBJ whole genome shotgun (WGS) entry which is preliminary data.</text>
</comment>
<dbReference type="NCBIfam" id="TIGR04056">
    <property type="entry name" value="OMP_RagA_SusC"/>
    <property type="match status" value="1"/>
</dbReference>
<dbReference type="InterPro" id="IPR018247">
    <property type="entry name" value="EF_Hand_1_Ca_BS"/>
</dbReference>
<dbReference type="EMBL" id="WRXN01000004">
    <property type="protein sequence ID" value="MVT08845.1"/>
    <property type="molecule type" value="Genomic_DNA"/>
</dbReference>
<gene>
    <name evidence="3" type="ORF">GO493_11285</name>
</gene>
<dbReference type="InterPro" id="IPR012910">
    <property type="entry name" value="Plug_dom"/>
</dbReference>
<evidence type="ECO:0000259" key="2">
    <source>
        <dbReference type="Pfam" id="PF07715"/>
    </source>
</evidence>
<dbReference type="Pfam" id="PF07715">
    <property type="entry name" value="Plug"/>
    <property type="match status" value="1"/>
</dbReference>
<dbReference type="InterPro" id="IPR008969">
    <property type="entry name" value="CarboxyPept-like_regulatory"/>
</dbReference>
<dbReference type="Gene3D" id="2.60.40.1120">
    <property type="entry name" value="Carboxypeptidase-like, regulatory domain"/>
    <property type="match status" value="1"/>
</dbReference>
<dbReference type="PROSITE" id="PS52016">
    <property type="entry name" value="TONB_DEPENDENT_REC_3"/>
    <property type="match status" value="1"/>
</dbReference>
<comment type="similarity">
    <text evidence="1">Belongs to the TonB-dependent receptor family.</text>
</comment>
<sequence length="1091" mass="119735">MKHRILRDWINCVVVVLLIFLPVGSIYAQAPPPVTVKGTVTSGSEVLIGVSVYLKNNTKVAAKTDENGKFSLTVPPDGTLIFSFIGYKSREVSVIGRELINMNLETEDKALGEVVIVGYGKQKAPTVTGAISTVSGGDLVATPVSNISNMLIGRASGISGVQASGEPGQNATRIRIRGIATLNGKDPLIVIDGVQQPAEQPYVVLNAMDANEIENISVLKDASATAVYGIRGANGVIIVTTKRGKLNKPVFGFTANSGYTKATSVLPILGSYEYALFRNEGVRNAQTVGNNSFDNLLFTDDEIWKFKNNRDYTPEEVNAMSLSESEKQSLLNSPALYYTSHNYYKEMFGGTGKQQQYNLNVSGGSDKVKYFTSLGHFHQEGILANTSYGGSNTNSDYRRYNFRSNFDIDVFRNFQISVNLAGQSSVSRFPTGGYSPSNLGDRYQLLIQNILEGAPFIGPGIVNGKLVNGFIGTSGDGINPLVSKGGSGVAPLTSLLASSVVTQYVTTLTSTVNLRHQMDYLTQGLTVSGKVAYDDSYTKGFYRQNSIPLYSAMRDPADPNNIIMVGGQLSPSSTSDNWGNGSWRKVYLEASIDYQRSFGKHNVTMLALGNAQKYTANSMAFNTPSGLMGLVGRATYNFDERYLLEFSMGLNGTENFAPGRRFGYFPAVSGGWIVSRESFFPENKWVTWVKLRGSYGEVGNDQMGNRRYLYLPNSWGSGTGYYFGNSNGSSSNPSYSGSTETALGNPMVTWERAKKLNLSADLKFLSDRLAVTGTLFKENRNNILVTLGTIPATYGVPSGNVPPANAGKVSNKGYEIELGWNDEIGKVTYFLKGNFSYAKNTIEEMAEPPYAYKWMNQTGYSIGQYKGYITDGFYNTQKELNNRPYNTNGNNARLGDVRYRDINGDGIINNQDMVPIGYSNLPRIAYNISVGFSFKGFDFSALFIGTAQGSFPQSSYVLSTPFAKNVGAVFQPYYDGHWTPEKYEKGEKITYPQFSFAGSGPNNLFSNFWLKPNDFKRLKNLEIGYSVQNRRLLARAHINSIRIYANGNNLLTWDTQVMKGIDPEMSDEAKASMGYIYPLTKTFNMGLNVQF</sequence>
<comment type="subcellular location">
    <subcellularLocation>
        <location evidence="1">Cell outer membrane</location>
        <topology evidence="1">Multi-pass membrane protein</topology>
    </subcellularLocation>
</comment>
<dbReference type="PROSITE" id="PS00018">
    <property type="entry name" value="EF_HAND_1"/>
    <property type="match status" value="1"/>
</dbReference>
<name>A0A7K1U4C6_9BACT</name>
<feature type="domain" description="TonB-dependent receptor plug" evidence="2">
    <location>
        <begin position="127"/>
        <end position="236"/>
    </location>
</feature>
<protein>
    <submittedName>
        <fullName evidence="3">SusC/RagA family TonB-linked outer membrane protein</fullName>
    </submittedName>
</protein>
<reference evidence="3 4" key="1">
    <citation type="submission" date="2019-12" db="EMBL/GenBank/DDBJ databases">
        <title>Chitinophaga sp. strain ysch24 (GDMCC 1.1355), whole genome shotgun sequence.</title>
        <authorList>
            <person name="Zhang X."/>
        </authorList>
    </citation>
    <scope>NUCLEOTIDE SEQUENCE [LARGE SCALE GENOMIC DNA]</scope>
    <source>
        <strain evidence="4">ysch24</strain>
    </source>
</reference>
<keyword evidence="1" id="KW-0813">Transport</keyword>
<keyword evidence="1" id="KW-1134">Transmembrane beta strand</keyword>
<dbReference type="InterPro" id="IPR039426">
    <property type="entry name" value="TonB-dep_rcpt-like"/>
</dbReference>
<dbReference type="GO" id="GO:0009279">
    <property type="term" value="C:cell outer membrane"/>
    <property type="evidence" value="ECO:0007669"/>
    <property type="project" value="UniProtKB-SubCell"/>
</dbReference>
<dbReference type="SUPFAM" id="SSF49464">
    <property type="entry name" value="Carboxypeptidase regulatory domain-like"/>
    <property type="match status" value="1"/>
</dbReference>
<dbReference type="InterPro" id="IPR037066">
    <property type="entry name" value="Plug_dom_sf"/>
</dbReference>
<organism evidence="3 4">
    <name type="scientific">Chitinophaga tropicalis</name>
    <dbReference type="NCBI Taxonomy" id="2683588"/>
    <lineage>
        <taxon>Bacteria</taxon>
        <taxon>Pseudomonadati</taxon>
        <taxon>Bacteroidota</taxon>
        <taxon>Chitinophagia</taxon>
        <taxon>Chitinophagales</taxon>
        <taxon>Chitinophagaceae</taxon>
        <taxon>Chitinophaga</taxon>
    </lineage>
</organism>
<dbReference type="InterPro" id="IPR023997">
    <property type="entry name" value="TonB-dep_OMP_SusC/RagA_CS"/>
</dbReference>
<dbReference type="Proteomes" id="UP000461730">
    <property type="component" value="Unassembled WGS sequence"/>
</dbReference>
<dbReference type="InterPro" id="IPR023996">
    <property type="entry name" value="TonB-dep_OMP_SusC/RagA"/>
</dbReference>
<dbReference type="NCBIfam" id="TIGR04057">
    <property type="entry name" value="SusC_RagA_signa"/>
    <property type="match status" value="1"/>
</dbReference>
<evidence type="ECO:0000256" key="1">
    <source>
        <dbReference type="PROSITE-ProRule" id="PRU01360"/>
    </source>
</evidence>
<keyword evidence="1" id="KW-0812">Transmembrane</keyword>
<keyword evidence="4" id="KW-1185">Reference proteome</keyword>
<evidence type="ECO:0000313" key="3">
    <source>
        <dbReference type="EMBL" id="MVT08845.1"/>
    </source>
</evidence>
<dbReference type="RefSeq" id="WP_157306267.1">
    <property type="nucleotide sequence ID" value="NZ_WRXN01000004.1"/>
</dbReference>